<feature type="transmembrane region" description="Helical" evidence="11">
    <location>
        <begin position="860"/>
        <end position="879"/>
    </location>
</feature>
<feature type="domain" description="Ion transport" evidence="12">
    <location>
        <begin position="309"/>
        <end position="540"/>
    </location>
</feature>
<feature type="transmembrane region" description="Helical" evidence="11">
    <location>
        <begin position="714"/>
        <end position="736"/>
    </location>
</feature>
<sequence>MASFRHRVHQFLDAKDEYGIYFVVPSILLITLNVVCFILDSVEGFEPSVYHFFDSLETFSVFFFTVEYALRWWSSADDPEHLMTHVKSGKTDVFMTRLRWTFSFYSLVDLGSILPYYFELYSLYITRAACKGEGVYIDLPASQFLRIFRLFRVMRLEGRYLEAFTVFDDIYRENKVLIFKSGFVGSAVWIILSGANWMAERNNPAMDGRFTSIASSSYFTLCNLFGEFPLVNDRSALGKVIAVFTSAIACAVFGIFTGIFGNGFEEHAAKKKKQEKNDETEIVSEPMLCGDIQSEAFRFLYGYTDAGRMYEKAMIVVILCNVLGFVMDSMQYMHRYESLMKWFDRIEDVSVIVFTLDYFLRFYAVGVRPDYSGFFGRIKYFGTFYSIVDLSAILPFFLSTFDLWPFEVNISFVRSLRLLRMLKLESYVKVFTIFDDILLNNRDVLAVSGFAATVLWIFFSSVMYLLERNNPKLVAPDGKHYYASIPDAMWPTLLNLCGEVPLCDYSPLGKVISGVMGVLAVGTFAIPIGILGNGFEEWATERYSKKDEDASQQQESHSQEESFLFPIRQFVEGRTLLGSIFEQILFYLIFATVFQQSMETLPDFSKEHKHLLDHIELISVCIFTIEYILRLISAPLDPLFSSKRFPRMRFIFSFYAIIDFLTIAPYYWSLLFPGGLVDKYDEALRMLRLLRLLKMDKYIPSITLIDDVFRENSLPLAVTGFAATVFWLMFSTLMWMTEKNNLLDPTENGVTMAKRYKDVPSAMSYTLIHLSGDYPLIDYTLAGKFLCFLMCLFAVGIVSIPSGIIANGFTDVALKERKRRGMKSQENREAKAEDPVYLNDGSFASKIQIMLSPDDDTGVWFDNLMLYFIGFDVVLIILESDPAMRVQIGDGFFASLEGVCGMLFTVLYVLRVIAAPYDRRAGFSRMGYLTSFFGTADMFAFLPFYLEWYWAACGISYDFALPRFLRLLRVLQWEHYTEAFTLIDDVFRASKDTLIATSFLALIIWVGSAYGFYLLDRGNPALGGAFDNIPSSLYFTAIFLSGEWGQVDFSPLGQVLACCLVVAGIGLYSIPVGALFDAFAEVLEGKEKEKEKED</sequence>
<feature type="transmembrane region" description="Helical" evidence="11">
    <location>
        <begin position="313"/>
        <end position="334"/>
    </location>
</feature>
<feature type="transmembrane region" description="Helical" evidence="11">
    <location>
        <begin position="994"/>
        <end position="1015"/>
    </location>
</feature>
<keyword evidence="5" id="KW-0631">Potassium channel</keyword>
<evidence type="ECO:0000256" key="9">
    <source>
        <dbReference type="ARBA" id="ARBA00023136"/>
    </source>
</evidence>
<keyword evidence="2" id="KW-0813">Transport</keyword>
<feature type="transmembrane region" description="Helical" evidence="11">
    <location>
        <begin position="100"/>
        <end position="118"/>
    </location>
</feature>
<dbReference type="Gene3D" id="1.10.287.70">
    <property type="match status" value="4"/>
</dbReference>
<name>A0A7S4PGE4_GUITH</name>
<feature type="transmembrane region" description="Helical" evidence="11">
    <location>
        <begin position="1052"/>
        <end position="1076"/>
    </location>
</feature>
<proteinExistence type="predicted"/>
<feature type="domain" description="Ion transport" evidence="12">
    <location>
        <begin position="860"/>
        <end position="1082"/>
    </location>
</feature>
<feature type="transmembrane region" description="Helical" evidence="11">
    <location>
        <begin position="444"/>
        <end position="466"/>
    </location>
</feature>
<evidence type="ECO:0000256" key="6">
    <source>
        <dbReference type="ARBA" id="ARBA00022958"/>
    </source>
</evidence>
<feature type="domain" description="Ion transport" evidence="12">
    <location>
        <begin position="21"/>
        <end position="267"/>
    </location>
</feature>
<dbReference type="PANTHER" id="PTHR11537">
    <property type="entry name" value="VOLTAGE-GATED POTASSIUM CHANNEL"/>
    <property type="match status" value="1"/>
</dbReference>
<feature type="transmembrane region" description="Helical" evidence="11">
    <location>
        <begin position="240"/>
        <end position="264"/>
    </location>
</feature>
<accession>A0A7S4PGE4</accession>
<evidence type="ECO:0000259" key="12">
    <source>
        <dbReference type="Pfam" id="PF00520"/>
    </source>
</evidence>
<keyword evidence="6" id="KW-0630">Potassium</keyword>
<dbReference type="Pfam" id="PF00520">
    <property type="entry name" value="Ion_trans"/>
    <property type="match status" value="4"/>
</dbReference>
<dbReference type="InterPro" id="IPR005821">
    <property type="entry name" value="Ion_trans_dom"/>
</dbReference>
<feature type="transmembrane region" description="Helical" evidence="11">
    <location>
        <begin position="785"/>
        <end position="806"/>
    </location>
</feature>
<keyword evidence="9 11" id="KW-0472">Membrane</keyword>
<evidence type="ECO:0000256" key="1">
    <source>
        <dbReference type="ARBA" id="ARBA00004141"/>
    </source>
</evidence>
<feature type="transmembrane region" description="Helical" evidence="11">
    <location>
        <begin position="891"/>
        <end position="914"/>
    </location>
</feature>
<protein>
    <recommendedName>
        <fullName evidence="12">Ion transport domain-containing protein</fullName>
    </recommendedName>
</protein>
<comment type="subcellular location">
    <subcellularLocation>
        <location evidence="1">Membrane</location>
        <topology evidence="1">Multi-pass membrane protein</topology>
    </subcellularLocation>
</comment>
<reference evidence="13" key="1">
    <citation type="submission" date="2021-01" db="EMBL/GenBank/DDBJ databases">
        <authorList>
            <person name="Corre E."/>
            <person name="Pelletier E."/>
            <person name="Niang G."/>
            <person name="Scheremetjew M."/>
            <person name="Finn R."/>
            <person name="Kale V."/>
            <person name="Holt S."/>
            <person name="Cochrane G."/>
            <person name="Meng A."/>
            <person name="Brown T."/>
            <person name="Cohen L."/>
        </authorList>
    </citation>
    <scope>NUCLEOTIDE SEQUENCE</scope>
    <source>
        <strain evidence="13">CCMP 2712</strain>
    </source>
</reference>
<evidence type="ECO:0000256" key="8">
    <source>
        <dbReference type="ARBA" id="ARBA00023065"/>
    </source>
</evidence>
<keyword evidence="10" id="KW-0407">Ion channel</keyword>
<keyword evidence="3" id="KW-0633">Potassium transport</keyword>
<dbReference type="GO" id="GO:0008076">
    <property type="term" value="C:voltage-gated potassium channel complex"/>
    <property type="evidence" value="ECO:0007669"/>
    <property type="project" value="InterPro"/>
</dbReference>
<dbReference type="PANTHER" id="PTHR11537:SF254">
    <property type="entry name" value="POTASSIUM VOLTAGE-GATED CHANNEL PROTEIN SHAB"/>
    <property type="match status" value="1"/>
</dbReference>
<keyword evidence="7 11" id="KW-1133">Transmembrane helix</keyword>
<evidence type="ECO:0000256" key="3">
    <source>
        <dbReference type="ARBA" id="ARBA00022538"/>
    </source>
</evidence>
<dbReference type="InterPro" id="IPR028325">
    <property type="entry name" value="VG_K_chnl"/>
</dbReference>
<keyword evidence="8" id="KW-0406">Ion transport</keyword>
<dbReference type="EMBL" id="HBKN01044977">
    <property type="protein sequence ID" value="CAE2334362.1"/>
    <property type="molecule type" value="Transcribed_RNA"/>
</dbReference>
<feature type="transmembrane region" description="Helical" evidence="11">
    <location>
        <begin position="1021"/>
        <end position="1040"/>
    </location>
</feature>
<evidence type="ECO:0000256" key="4">
    <source>
        <dbReference type="ARBA" id="ARBA00022692"/>
    </source>
</evidence>
<evidence type="ECO:0000313" key="13">
    <source>
        <dbReference type="EMBL" id="CAE2334362.1"/>
    </source>
</evidence>
<feature type="transmembrane region" description="Helical" evidence="11">
    <location>
        <begin position="926"/>
        <end position="946"/>
    </location>
</feature>
<evidence type="ECO:0000256" key="11">
    <source>
        <dbReference type="SAM" id="Phobius"/>
    </source>
</evidence>
<gene>
    <name evidence="13" type="ORF">GTHE00462_LOCUS35185</name>
</gene>
<organism evidence="13">
    <name type="scientific">Guillardia theta</name>
    <name type="common">Cryptophyte</name>
    <name type="synonym">Cryptomonas phi</name>
    <dbReference type="NCBI Taxonomy" id="55529"/>
    <lineage>
        <taxon>Eukaryota</taxon>
        <taxon>Cryptophyceae</taxon>
        <taxon>Pyrenomonadales</taxon>
        <taxon>Geminigeraceae</taxon>
        <taxon>Guillardia</taxon>
    </lineage>
</organism>
<evidence type="ECO:0000256" key="2">
    <source>
        <dbReference type="ARBA" id="ARBA00022448"/>
    </source>
</evidence>
<feature type="transmembrane region" description="Helical" evidence="11">
    <location>
        <begin position="177"/>
        <end position="198"/>
    </location>
</feature>
<evidence type="ECO:0000256" key="5">
    <source>
        <dbReference type="ARBA" id="ARBA00022826"/>
    </source>
</evidence>
<dbReference type="AlphaFoldDB" id="A0A7S4PGE4"/>
<feature type="transmembrane region" description="Helical" evidence="11">
    <location>
        <begin position="648"/>
        <end position="668"/>
    </location>
</feature>
<feature type="transmembrane region" description="Helical" evidence="11">
    <location>
        <begin position="20"/>
        <end position="39"/>
    </location>
</feature>
<evidence type="ECO:0000256" key="10">
    <source>
        <dbReference type="ARBA" id="ARBA00023303"/>
    </source>
</evidence>
<feature type="transmembrane region" description="Helical" evidence="11">
    <location>
        <begin position="575"/>
        <end position="594"/>
    </location>
</feature>
<feature type="domain" description="Ion transport" evidence="12">
    <location>
        <begin position="579"/>
        <end position="813"/>
    </location>
</feature>
<dbReference type="GO" id="GO:0005249">
    <property type="term" value="F:voltage-gated potassium channel activity"/>
    <property type="evidence" value="ECO:0007669"/>
    <property type="project" value="InterPro"/>
</dbReference>
<keyword evidence="4 11" id="KW-0812">Transmembrane</keyword>
<evidence type="ECO:0000256" key="7">
    <source>
        <dbReference type="ARBA" id="ARBA00022989"/>
    </source>
</evidence>
<dbReference type="GO" id="GO:0001508">
    <property type="term" value="P:action potential"/>
    <property type="evidence" value="ECO:0007669"/>
    <property type="project" value="TreeGrafter"/>
</dbReference>
<dbReference type="SUPFAM" id="SSF81324">
    <property type="entry name" value="Voltage-gated potassium channels"/>
    <property type="match status" value="4"/>
</dbReference>